<gene>
    <name evidence="1" type="ORF">BCETI_7000458</name>
</gene>
<evidence type="ECO:0000313" key="1">
    <source>
        <dbReference type="EMBL" id="EEH12994.1"/>
    </source>
</evidence>
<dbReference type="EMBL" id="ACJD01000007">
    <property type="protein sequence ID" value="EEH12994.1"/>
    <property type="molecule type" value="Genomic_DNA"/>
</dbReference>
<organism evidence="1 2">
    <name type="scientific">Brucella ceti str. Cudo</name>
    <dbReference type="NCBI Taxonomy" id="595497"/>
    <lineage>
        <taxon>Bacteria</taxon>
        <taxon>Pseudomonadati</taxon>
        <taxon>Pseudomonadota</taxon>
        <taxon>Alphaproteobacteria</taxon>
        <taxon>Hyphomicrobiales</taxon>
        <taxon>Brucellaceae</taxon>
        <taxon>Brucella/Ochrobactrum group</taxon>
        <taxon>Brucella</taxon>
    </lineage>
</organism>
<sequence>MQSCQRFGYSCRPLLFMGEVENHAIFDVDVSVGYTGPGAGMVCSDLREKVGGNTISLATSYHAGRFFQPRSPQQKAYFPEDGTIYYTPDEALWEGKEIRPLVAKNCIERGDMLQRLIERRREGGGLRVSCWTVGLHNSRLGELHPDHVTRNAFGNANYYNLCPSSPAARDYVVTLVADITSRYQPDMVELESVNFMGFAHEHHHEKDGVGLTDEDDFFMSLCFCDHCKARAKAAGVDIDNAQAVVKGFIAEACEREVPQKQFADFPQAGISAFAKWPSLYAFLQWRTEPVTSLIGEIRAVADPASRIVLIDLKDGWLGGVDLEEAVRACDGIILCCYDMGAEQIEKTIRDARSRLPADKYVGLGLSLFYSLVKSKEEFAARVDAGKRAGVDGINFYNYGLIPQKRLEWIGAALAR</sequence>
<name>C0GAX6_9HYPH</name>
<reference evidence="1 2" key="1">
    <citation type="submission" date="2009-03" db="EMBL/GenBank/DDBJ databases">
        <authorList>
            <person name="Setubal J.C."/>
            <person name="Boyle S."/>
            <person name="Crasta O.R."/>
            <person name="Gillespie J.J."/>
            <person name="Kenyon R.W."/>
            <person name="Lu J."/>
            <person name="Mane S."/>
            <person name="Nagrani S."/>
            <person name="Shallom J.M."/>
            <person name="Shallom S."/>
            <person name="Shukla M."/>
            <person name="Snyder E.E."/>
            <person name="Sobral B.W."/>
            <person name="Wattam A.R."/>
            <person name="Will R."/>
            <person name="Williams K."/>
            <person name="Yoo H."/>
            <person name="Bruce D.H."/>
            <person name="Detter C."/>
            <person name="Munk C."/>
            <person name="Brettin T.S."/>
            <person name="Ficht T."/>
        </authorList>
    </citation>
    <scope>NUCLEOTIDE SEQUENCE [LARGE SCALE GENOMIC DNA]</scope>
    <source>
        <strain evidence="1 2">Cudo</strain>
    </source>
</reference>
<comment type="caution">
    <text evidence="1">The sequence shown here is derived from an EMBL/GenBank/DDBJ whole genome shotgun (WGS) entry which is preliminary data.</text>
</comment>
<proteinExistence type="predicted"/>
<evidence type="ECO:0000313" key="2">
    <source>
        <dbReference type="Proteomes" id="UP000003678"/>
    </source>
</evidence>
<dbReference type="AlphaFoldDB" id="C0GAX6"/>
<accession>C0GAX6</accession>
<protein>
    <submittedName>
        <fullName evidence="1">Uncharacterized protein</fullName>
    </submittedName>
</protein>
<dbReference type="Gene3D" id="3.20.20.80">
    <property type="entry name" value="Glycosidases"/>
    <property type="match status" value="1"/>
</dbReference>
<dbReference type="Proteomes" id="UP000003678">
    <property type="component" value="Unassembled WGS sequence"/>
</dbReference>